<dbReference type="InterPro" id="IPR008927">
    <property type="entry name" value="6-PGluconate_DH-like_C_sf"/>
</dbReference>
<keyword evidence="5" id="KW-0028">Amino-acid biosynthesis</keyword>
<dbReference type="Gene3D" id="1.10.3660.10">
    <property type="entry name" value="6-phosphogluconate dehydrogenase C-terminal like domain"/>
    <property type="match status" value="1"/>
</dbReference>
<dbReference type="GO" id="GO:0006571">
    <property type="term" value="P:tyrosine biosynthetic process"/>
    <property type="evidence" value="ECO:0007669"/>
    <property type="project" value="UniProtKB-KW"/>
</dbReference>
<dbReference type="AlphaFoldDB" id="A0AB33Z4N6"/>
<comment type="caution">
    <text evidence="11">The sequence shown here is derived from an EMBL/GenBank/DDBJ whole genome shotgun (WGS) entry which is preliminary data.</text>
</comment>
<evidence type="ECO:0000256" key="7">
    <source>
        <dbReference type="ARBA" id="ARBA00023027"/>
    </source>
</evidence>
<evidence type="ECO:0000256" key="4">
    <source>
        <dbReference type="ARBA" id="ARBA00022498"/>
    </source>
</evidence>
<dbReference type="SUPFAM" id="SSF51735">
    <property type="entry name" value="NAD(P)-binding Rossmann-fold domains"/>
    <property type="match status" value="1"/>
</dbReference>
<keyword evidence="12" id="KW-1185">Reference proteome</keyword>
<dbReference type="InterPro" id="IPR003099">
    <property type="entry name" value="Prephen_DH"/>
</dbReference>
<name>A0AB33Z4N6_9GAMM</name>
<proteinExistence type="inferred from homology"/>
<dbReference type="FunFam" id="3.40.50.720:FF:000208">
    <property type="entry name" value="Prephenate dehydrogenase"/>
    <property type="match status" value="1"/>
</dbReference>
<comment type="similarity">
    <text evidence="2">Belongs to the prephenate/arogenate dehydrogenase family.</text>
</comment>
<dbReference type="GO" id="GO:0008977">
    <property type="term" value="F:prephenate dehydrogenase (NAD+) activity"/>
    <property type="evidence" value="ECO:0007669"/>
    <property type="project" value="UniProtKB-EC"/>
</dbReference>
<evidence type="ECO:0000256" key="2">
    <source>
        <dbReference type="ARBA" id="ARBA00007964"/>
    </source>
</evidence>
<accession>A0AB33Z4N6</accession>
<evidence type="ECO:0000256" key="6">
    <source>
        <dbReference type="ARBA" id="ARBA00023002"/>
    </source>
</evidence>
<dbReference type="SUPFAM" id="SSF48179">
    <property type="entry name" value="6-phosphogluconate dehydrogenase C-terminal domain-like"/>
    <property type="match status" value="1"/>
</dbReference>
<dbReference type="Pfam" id="PF20463">
    <property type="entry name" value="PDH_C"/>
    <property type="match status" value="1"/>
</dbReference>
<evidence type="ECO:0000256" key="1">
    <source>
        <dbReference type="ARBA" id="ARBA00005067"/>
    </source>
</evidence>
<dbReference type="RefSeq" id="WP_016389686.1">
    <property type="nucleotide sequence ID" value="NZ_KE646805.1"/>
</dbReference>
<gene>
    <name evidence="11" type="ORF">L196_01490</name>
</gene>
<dbReference type="FunFam" id="1.10.3660.10:FF:000003">
    <property type="entry name" value="Prephenate dehydrogenase"/>
    <property type="match status" value="1"/>
</dbReference>
<comment type="pathway">
    <text evidence="1">Amino-acid biosynthesis; L-tyrosine biosynthesis; (4-hydroxyphenyl)pyruvate from prephenate (NAD(+) route): step 1/1.</text>
</comment>
<keyword evidence="8" id="KW-0057">Aromatic amino acid biosynthesis</keyword>
<evidence type="ECO:0000313" key="12">
    <source>
        <dbReference type="Proteomes" id="UP000015462"/>
    </source>
</evidence>
<keyword evidence="4" id="KW-0827">Tyrosine biosynthesis</keyword>
<evidence type="ECO:0000256" key="5">
    <source>
        <dbReference type="ARBA" id="ARBA00022605"/>
    </source>
</evidence>
<dbReference type="InterPro" id="IPR046826">
    <property type="entry name" value="PDH_N"/>
</dbReference>
<evidence type="ECO:0000256" key="3">
    <source>
        <dbReference type="ARBA" id="ARBA00012068"/>
    </source>
</evidence>
<evidence type="ECO:0000256" key="8">
    <source>
        <dbReference type="ARBA" id="ARBA00023141"/>
    </source>
</evidence>
<evidence type="ECO:0000259" key="10">
    <source>
        <dbReference type="PROSITE" id="PS51176"/>
    </source>
</evidence>
<sequence>MFKKMCIIGVGLIGGSIARASKKNNLCEEVIGVGRSEKHLQKAVELGVIDGYELSIPLATKNADIIVICSPVGAFESIFQQLKTTWSKECLYTDAGSTKASVLDALESVFAEVPSNFVPAHPIAGSENNGVEASSDRLFEGKRSILTPTESTDQQLTDLCQTWWEKMGAEVSIMSPQHHDEVFAATSHLPHVLAFSLVEVLKNKQDEREIFEYAAGGFKDFTRIASSDPEMWADICLANGPELLNVMKELEQLNQKISSLIDAKDKQGLLEIFKSAQSARKYFLSLQKK</sequence>
<dbReference type="EMBL" id="ASHL01000001">
    <property type="protein sequence ID" value="EPD14131.1"/>
    <property type="molecule type" value="Genomic_DNA"/>
</dbReference>
<evidence type="ECO:0000256" key="9">
    <source>
        <dbReference type="ARBA" id="ARBA00049260"/>
    </source>
</evidence>
<dbReference type="InterPro" id="IPR050812">
    <property type="entry name" value="Preph/Arog_dehydrog"/>
</dbReference>
<dbReference type="EC" id="1.3.1.12" evidence="3"/>
<dbReference type="Gene3D" id="3.40.50.720">
    <property type="entry name" value="NAD(P)-binding Rossmann-like Domain"/>
    <property type="match status" value="1"/>
</dbReference>
<dbReference type="GO" id="GO:0070403">
    <property type="term" value="F:NAD+ binding"/>
    <property type="evidence" value="ECO:0007669"/>
    <property type="project" value="InterPro"/>
</dbReference>
<dbReference type="Pfam" id="PF02153">
    <property type="entry name" value="PDH_N"/>
    <property type="match status" value="1"/>
</dbReference>
<dbReference type="Proteomes" id="UP000015462">
    <property type="component" value="Unassembled WGS sequence"/>
</dbReference>
<keyword evidence="6" id="KW-0560">Oxidoreductase</keyword>
<organism evidence="11 12">
    <name type="scientific">Cycloclasticus pugetii</name>
    <dbReference type="NCBI Taxonomy" id="34068"/>
    <lineage>
        <taxon>Bacteria</taxon>
        <taxon>Pseudomonadati</taxon>
        <taxon>Pseudomonadota</taxon>
        <taxon>Gammaproteobacteria</taxon>
        <taxon>Thiotrichales</taxon>
        <taxon>Piscirickettsiaceae</taxon>
        <taxon>Cycloclasticus</taxon>
    </lineage>
</organism>
<reference evidence="11 12" key="1">
    <citation type="journal article" date="2013" name="Genome Announc.">
        <title>Genome Sequence of the Pyrene- and Fluoranthene-Degrading Bacterium Cycloclasticus sp. Strain PY97M.</title>
        <authorList>
            <person name="Cui Z."/>
            <person name="Xu G."/>
            <person name="Li Q."/>
            <person name="Gao W."/>
            <person name="Zheng L."/>
        </authorList>
    </citation>
    <scope>NUCLEOTIDE SEQUENCE [LARGE SCALE GENOMIC DNA]</scope>
    <source>
        <strain evidence="11 12">PY97M</strain>
    </source>
</reference>
<protein>
    <recommendedName>
        <fullName evidence="3">prephenate dehydrogenase</fullName>
        <ecNumber evidence="3">1.3.1.12</ecNumber>
    </recommendedName>
</protein>
<dbReference type="InterPro" id="IPR046825">
    <property type="entry name" value="PDH_C"/>
</dbReference>
<dbReference type="GO" id="GO:0004665">
    <property type="term" value="F:prephenate dehydrogenase (NADP+) activity"/>
    <property type="evidence" value="ECO:0007669"/>
    <property type="project" value="InterPro"/>
</dbReference>
<dbReference type="PANTHER" id="PTHR21363">
    <property type="entry name" value="PREPHENATE DEHYDROGENASE"/>
    <property type="match status" value="1"/>
</dbReference>
<dbReference type="PANTHER" id="PTHR21363:SF0">
    <property type="entry name" value="PREPHENATE DEHYDROGENASE [NADP(+)]"/>
    <property type="match status" value="1"/>
</dbReference>
<evidence type="ECO:0000313" key="11">
    <source>
        <dbReference type="EMBL" id="EPD14131.1"/>
    </source>
</evidence>
<feature type="domain" description="Prephenate/arogenate dehydrogenase" evidence="10">
    <location>
        <begin position="3"/>
        <end position="289"/>
    </location>
</feature>
<comment type="catalytic activity">
    <reaction evidence="9">
        <text>prephenate + NAD(+) = 3-(4-hydroxyphenyl)pyruvate + CO2 + NADH</text>
        <dbReference type="Rhea" id="RHEA:13869"/>
        <dbReference type="ChEBI" id="CHEBI:16526"/>
        <dbReference type="ChEBI" id="CHEBI:29934"/>
        <dbReference type="ChEBI" id="CHEBI:36242"/>
        <dbReference type="ChEBI" id="CHEBI:57540"/>
        <dbReference type="ChEBI" id="CHEBI:57945"/>
        <dbReference type="EC" id="1.3.1.12"/>
    </reaction>
</comment>
<dbReference type="PROSITE" id="PS51176">
    <property type="entry name" value="PDH_ADH"/>
    <property type="match status" value="1"/>
</dbReference>
<keyword evidence="7" id="KW-0520">NAD</keyword>
<dbReference type="InterPro" id="IPR036291">
    <property type="entry name" value="NAD(P)-bd_dom_sf"/>
</dbReference>